<dbReference type="Pfam" id="PF11066">
    <property type="entry name" value="DUF2867"/>
    <property type="match status" value="1"/>
</dbReference>
<keyword evidence="2" id="KW-1185">Reference proteome</keyword>
<reference evidence="1 2" key="1">
    <citation type="submission" date="2018-07" db="EMBL/GenBank/DDBJ databases">
        <title>Dyella tabacisoli L4-6T, whole genome shotgun sequence.</title>
        <authorList>
            <person name="Zhou X.-K."/>
            <person name="Li W.-J."/>
            <person name="Duan Y.-Q."/>
        </authorList>
    </citation>
    <scope>NUCLEOTIDE SEQUENCE [LARGE SCALE GENOMIC DNA]</scope>
    <source>
        <strain evidence="1 2">L4-6</strain>
    </source>
</reference>
<organism evidence="1 2">
    <name type="scientific">Dyella tabacisoli</name>
    <dbReference type="NCBI Taxonomy" id="2282381"/>
    <lineage>
        <taxon>Bacteria</taxon>
        <taxon>Pseudomonadati</taxon>
        <taxon>Pseudomonadota</taxon>
        <taxon>Gammaproteobacteria</taxon>
        <taxon>Lysobacterales</taxon>
        <taxon>Rhodanobacteraceae</taxon>
        <taxon>Dyella</taxon>
    </lineage>
</organism>
<evidence type="ECO:0000313" key="2">
    <source>
        <dbReference type="Proteomes" id="UP000253782"/>
    </source>
</evidence>
<dbReference type="AlphaFoldDB" id="A0A369UIT6"/>
<dbReference type="Proteomes" id="UP000253782">
    <property type="component" value="Unassembled WGS sequence"/>
</dbReference>
<name>A0A369UIT6_9GAMM</name>
<dbReference type="OrthoDB" id="7058586at2"/>
<dbReference type="RefSeq" id="WP_114847172.1">
    <property type="nucleotide sequence ID" value="NZ_JBHSPE010000025.1"/>
</dbReference>
<dbReference type="EMBL" id="QQAH01000022">
    <property type="protein sequence ID" value="RDD80025.1"/>
    <property type="molecule type" value="Genomic_DNA"/>
</dbReference>
<accession>A0A369UIT6</accession>
<proteinExistence type="predicted"/>
<comment type="caution">
    <text evidence="1">The sequence shown here is derived from an EMBL/GenBank/DDBJ whole genome shotgun (WGS) entry which is preliminary data.</text>
</comment>
<gene>
    <name evidence="1" type="ORF">DVJ77_19325</name>
</gene>
<protein>
    <submittedName>
        <fullName evidence="1">DUF2867 domain-containing protein</fullName>
    </submittedName>
</protein>
<evidence type="ECO:0000313" key="1">
    <source>
        <dbReference type="EMBL" id="RDD80025.1"/>
    </source>
</evidence>
<sequence>MSNQQRRATPVLLPTESGIARAYESTNLADAYSIELPTEASTNPELLARFIFSHQAPWVGNLMTVRDAVVGKLGLKTAKQLASLGAASGTGRLGIFKIYSTSPTEVVFGEDDKHLDFRLSILCTHQPSPEGKRYLTLSTVVHCHNLLGRLYIRAIAPFHRLVVQSSLLRAARIGWPSATEA</sequence>
<dbReference type="InterPro" id="IPR021295">
    <property type="entry name" value="DUF2867"/>
</dbReference>